<evidence type="ECO:0000313" key="1">
    <source>
        <dbReference type="EMBL" id="GJT07534.1"/>
    </source>
</evidence>
<proteinExistence type="predicted"/>
<accession>A0ABQ5AZU1</accession>
<organism evidence="1 2">
    <name type="scientific">Tanacetum coccineum</name>
    <dbReference type="NCBI Taxonomy" id="301880"/>
    <lineage>
        <taxon>Eukaryota</taxon>
        <taxon>Viridiplantae</taxon>
        <taxon>Streptophyta</taxon>
        <taxon>Embryophyta</taxon>
        <taxon>Tracheophyta</taxon>
        <taxon>Spermatophyta</taxon>
        <taxon>Magnoliopsida</taxon>
        <taxon>eudicotyledons</taxon>
        <taxon>Gunneridae</taxon>
        <taxon>Pentapetalae</taxon>
        <taxon>asterids</taxon>
        <taxon>campanulids</taxon>
        <taxon>Asterales</taxon>
        <taxon>Asteraceae</taxon>
        <taxon>Asteroideae</taxon>
        <taxon>Anthemideae</taxon>
        <taxon>Anthemidinae</taxon>
        <taxon>Tanacetum</taxon>
    </lineage>
</organism>
<comment type="caution">
    <text evidence="1">The sequence shown here is derived from an EMBL/GenBank/DDBJ whole genome shotgun (WGS) entry which is preliminary data.</text>
</comment>
<name>A0ABQ5AZU1_9ASTR</name>
<dbReference type="Proteomes" id="UP001151760">
    <property type="component" value="Unassembled WGS sequence"/>
</dbReference>
<keyword evidence="2" id="KW-1185">Reference proteome</keyword>
<reference evidence="1" key="1">
    <citation type="journal article" date="2022" name="Int. J. Mol. Sci.">
        <title>Draft Genome of Tanacetum Coccineum: Genomic Comparison of Closely Related Tanacetum-Family Plants.</title>
        <authorList>
            <person name="Yamashiro T."/>
            <person name="Shiraishi A."/>
            <person name="Nakayama K."/>
            <person name="Satake H."/>
        </authorList>
    </citation>
    <scope>NUCLEOTIDE SEQUENCE</scope>
</reference>
<sequence length="244" mass="28869">MDYKRTQEYLPRIHRTRRMDEDLKESYRTLEKCLFHKGRLVTPYFIEANNMLPSFHGIGLEPFLTLNEPICPRFVVEFYHSLKVKRDEEEHPYIKFKLGQFTFNNFFGAKPDLVKNNITIHRTNQTQLERSPNKLHIDDIRPDLRGWELFFRENFFCSLGERNKDPLDIQVILAKNKGNKIASPLVTSSSSSSSDDNEAPSFLEFYDELSNNEDLTKAQREKRGMFKCLNRYIGTITKYLKKQE</sequence>
<protein>
    <submittedName>
        <fullName evidence="1">Uncharacterized protein</fullName>
    </submittedName>
</protein>
<dbReference type="EMBL" id="BQNB010012758">
    <property type="protein sequence ID" value="GJT07534.1"/>
    <property type="molecule type" value="Genomic_DNA"/>
</dbReference>
<gene>
    <name evidence="1" type="ORF">Tco_0841996</name>
</gene>
<evidence type="ECO:0000313" key="2">
    <source>
        <dbReference type="Proteomes" id="UP001151760"/>
    </source>
</evidence>
<reference evidence="1" key="2">
    <citation type="submission" date="2022-01" db="EMBL/GenBank/DDBJ databases">
        <authorList>
            <person name="Yamashiro T."/>
            <person name="Shiraishi A."/>
            <person name="Satake H."/>
            <person name="Nakayama K."/>
        </authorList>
    </citation>
    <scope>NUCLEOTIDE SEQUENCE</scope>
</reference>